<accession>A0ABT6FDF5</accession>
<dbReference type="Pfam" id="PF00128">
    <property type="entry name" value="Alpha-amylase"/>
    <property type="match status" value="1"/>
</dbReference>
<dbReference type="SMART" id="SM00642">
    <property type="entry name" value="Aamy"/>
    <property type="match status" value="1"/>
</dbReference>
<name>A0ABT6FDF5_9BACT</name>
<reference evidence="2 3" key="1">
    <citation type="submission" date="2023-03" db="EMBL/GenBank/DDBJ databases">
        <title>Paludisphaera mucosa sp. nov. a novel planctomycete from northern fen.</title>
        <authorList>
            <person name="Ivanova A."/>
        </authorList>
    </citation>
    <scope>NUCLEOTIDE SEQUENCE [LARGE SCALE GENOMIC DNA]</scope>
    <source>
        <strain evidence="2 3">Pla2</strain>
    </source>
</reference>
<dbReference type="Gene3D" id="3.20.20.80">
    <property type="entry name" value="Glycosidases"/>
    <property type="match status" value="3"/>
</dbReference>
<keyword evidence="3" id="KW-1185">Reference proteome</keyword>
<feature type="domain" description="Glycosyl hydrolase family 13 catalytic" evidence="1">
    <location>
        <begin position="51"/>
        <end position="579"/>
    </location>
</feature>
<protein>
    <submittedName>
        <fullName evidence="2">Malto-oligosyltrehalose synthase</fullName>
    </submittedName>
</protein>
<dbReference type="SUPFAM" id="SSF51445">
    <property type="entry name" value="(Trans)glycosidases"/>
    <property type="match status" value="1"/>
</dbReference>
<dbReference type="InterPro" id="IPR006047">
    <property type="entry name" value="GH13_cat_dom"/>
</dbReference>
<gene>
    <name evidence="2" type="primary">treY</name>
    <name evidence="2" type="ORF">PZE19_17660</name>
</gene>
<evidence type="ECO:0000313" key="2">
    <source>
        <dbReference type="EMBL" id="MDG3005617.1"/>
    </source>
</evidence>
<evidence type="ECO:0000313" key="3">
    <source>
        <dbReference type="Proteomes" id="UP001216907"/>
    </source>
</evidence>
<dbReference type="NCBIfam" id="TIGR02401">
    <property type="entry name" value="trehalose_TreY"/>
    <property type="match status" value="1"/>
</dbReference>
<evidence type="ECO:0000259" key="1">
    <source>
        <dbReference type="SMART" id="SM00642"/>
    </source>
</evidence>
<dbReference type="PANTHER" id="PTHR10357">
    <property type="entry name" value="ALPHA-AMYLASE FAMILY MEMBER"/>
    <property type="match status" value="1"/>
</dbReference>
<dbReference type="Proteomes" id="UP001216907">
    <property type="component" value="Unassembled WGS sequence"/>
</dbReference>
<dbReference type="EMBL" id="JARRAG010000002">
    <property type="protein sequence ID" value="MDG3005617.1"/>
    <property type="molecule type" value="Genomic_DNA"/>
</dbReference>
<sequence>MEATPHQPAEVEPAALDAHAEALLAATLEEIGCRRVVPTATYRVQLHAGFRFDDARAIVPYLAKLGITDLYTSPYLKAAPGSTHGYDITDHSQLNPEIGEEADHEAMLAALRDHDLGLLLDVVPNHMGILGNENPWWNDVLENGQASVYAGSFDIDWSAPTRPENRGRVLLPFLGGLYGDVLEGGELKPGRDGGAFRVEYHDHRFPLDPRSYPAILEPALEPILATLGSDDPGVLEFQSILTAARNLPPHSETDPARIAERNREKEIVKRRLASLLSEQAAIAEAVDAALAALQGTAGEPRSFDALDALLESQPYRLAYWRVAADEINYRRFFDINALAALRADREEVVRATHRLVFDILARTPASGLRIDHPDGLLDPRTYLARLQEALVVVIAHRLHREGPQAEAIPWSEVKPRICGTLAAEPPGAVRPPSLYVVVEKILAFDEKLPEEWATHGTSGYDALNRINGLFVDGSSGPSFARQYEELIDDPTPYRDRVIEEKQLIMDASLSSELHVLSHQLERIAHRDRRARDFTRNTLRTVLREVIAAFPVYRSYITPEDVSAEDRQLVGRAVGRAKRRNPLLSSAIFDFLSRTLLDRNARPVDLPADEPSQADFAGKFQQVTAPVTAKGIEDTTFYIYNRLISLNEVGGEPDRFGAPPGSLHKWFARRAERHPYALSALSTHDTKRSEDVRARIDVLSEIPDEWFDVFVSWTDLNLIHHRALHDDAETPGRNEEYLIYQVLLGAWPIEEMDDEALAAFRDRIRAYMVKATREAKVHTSWQNPYEEYEAALDAFLVDILDRSKNPAFFRDFLPFQRRIAFHGRINSLSQSLLKIAAPGVPDTYQGTEIWDLSLVDPDNRRPVDYQRREAMLDDLIRRAEAAGEDASSLAREFAEGPFDGRAKLYLHWRALHARKRSPRLFAEGEYTPLQPAGKYETSIFAFHRRLDGESAIVAVPRLTTRLPLEGRMPLGEPAWGETVVRLPGVEPGVRYRDVFTGAIVTASDRDGTTAIPAAVLFADFPVALLMEE</sequence>
<dbReference type="InterPro" id="IPR017853">
    <property type="entry name" value="GH"/>
</dbReference>
<comment type="caution">
    <text evidence="2">The sequence shown here is derived from an EMBL/GenBank/DDBJ whole genome shotgun (WGS) entry which is preliminary data.</text>
</comment>
<proteinExistence type="predicted"/>
<dbReference type="PANTHER" id="PTHR10357:SF216">
    <property type="entry name" value="MALTOOLIGOSYL TREHALOSE SYNTHASE-RELATED"/>
    <property type="match status" value="1"/>
</dbReference>
<dbReference type="Gene3D" id="3.30.1590.10">
    <property type="entry name" value="Maltooligosyl trehalose synthase, domain 2"/>
    <property type="match status" value="1"/>
</dbReference>
<organism evidence="2 3">
    <name type="scientific">Paludisphaera mucosa</name>
    <dbReference type="NCBI Taxonomy" id="3030827"/>
    <lineage>
        <taxon>Bacteria</taxon>
        <taxon>Pseudomonadati</taxon>
        <taxon>Planctomycetota</taxon>
        <taxon>Planctomycetia</taxon>
        <taxon>Isosphaerales</taxon>
        <taxon>Isosphaeraceae</taxon>
        <taxon>Paludisphaera</taxon>
    </lineage>
</organism>
<dbReference type="RefSeq" id="WP_277861948.1">
    <property type="nucleotide sequence ID" value="NZ_JARRAG010000002.1"/>
</dbReference>
<dbReference type="CDD" id="cd11336">
    <property type="entry name" value="AmyAc_MTSase"/>
    <property type="match status" value="1"/>
</dbReference>
<dbReference type="InterPro" id="IPR012767">
    <property type="entry name" value="Trehalose_TreY"/>
</dbReference>